<name>A0A174PVG6_9FIRM</name>
<accession>A0A174PVG6</accession>
<sequence length="83" mass="9747">MKTIMMYQCEKCRKIYDSAIQAMTCEAAHYGLTLEEYHHWMELLKTTKEVGAMNSISKNERTDKAFDDAVIQLVEFEKEHKLV</sequence>
<dbReference type="AlphaFoldDB" id="A0A174PVG6"/>
<proteinExistence type="predicted"/>
<dbReference type="EMBL" id="CZBP01000001">
    <property type="protein sequence ID" value="CUP61909.1"/>
    <property type="molecule type" value="Genomic_DNA"/>
</dbReference>
<organism evidence="1 2">
    <name type="scientific">Blautia obeum</name>
    <dbReference type="NCBI Taxonomy" id="40520"/>
    <lineage>
        <taxon>Bacteria</taxon>
        <taxon>Bacillati</taxon>
        <taxon>Bacillota</taxon>
        <taxon>Clostridia</taxon>
        <taxon>Lachnospirales</taxon>
        <taxon>Lachnospiraceae</taxon>
        <taxon>Blautia</taxon>
    </lineage>
</organism>
<evidence type="ECO:0000313" key="1">
    <source>
        <dbReference type="EMBL" id="CUP61909.1"/>
    </source>
</evidence>
<dbReference type="Proteomes" id="UP000095762">
    <property type="component" value="Unassembled WGS sequence"/>
</dbReference>
<dbReference type="RefSeq" id="WP_055059232.1">
    <property type="nucleotide sequence ID" value="NZ_CZBP01000001.1"/>
</dbReference>
<reference evidence="1 2" key="1">
    <citation type="submission" date="2015-09" db="EMBL/GenBank/DDBJ databases">
        <authorList>
            <consortium name="Pathogen Informatics"/>
        </authorList>
    </citation>
    <scope>NUCLEOTIDE SEQUENCE [LARGE SCALE GENOMIC DNA]</scope>
    <source>
        <strain evidence="1 2">2789STDY5834957</strain>
    </source>
</reference>
<protein>
    <submittedName>
        <fullName evidence="1">Uncharacterized protein</fullName>
    </submittedName>
</protein>
<gene>
    <name evidence="1" type="ORF">ERS852569_00199</name>
</gene>
<evidence type="ECO:0000313" key="2">
    <source>
        <dbReference type="Proteomes" id="UP000095762"/>
    </source>
</evidence>